<dbReference type="PANTHER" id="PTHR21327:SF18">
    <property type="entry name" value="3,4-DIHYDROXY-2-BUTANONE 4-PHOSPHATE SYNTHASE"/>
    <property type="match status" value="1"/>
</dbReference>
<comment type="catalytic activity">
    <reaction evidence="19">
        <text>GTP + 4 H2O = 2,5-diamino-6-hydroxy-4-(5-phosphoribosylamino)-pyrimidine + formate + 2 phosphate + 3 H(+)</text>
        <dbReference type="Rhea" id="RHEA:23704"/>
        <dbReference type="ChEBI" id="CHEBI:15377"/>
        <dbReference type="ChEBI" id="CHEBI:15378"/>
        <dbReference type="ChEBI" id="CHEBI:15740"/>
        <dbReference type="ChEBI" id="CHEBI:37565"/>
        <dbReference type="ChEBI" id="CHEBI:43474"/>
        <dbReference type="ChEBI" id="CHEBI:58614"/>
        <dbReference type="EC" id="3.5.4.25"/>
    </reaction>
</comment>
<keyword evidence="13" id="KW-0378">Hydrolase</keyword>
<feature type="binding site" evidence="20">
    <location>
        <begin position="145"/>
        <end position="149"/>
    </location>
    <ligand>
        <name>D-ribulose 5-phosphate</name>
        <dbReference type="ChEBI" id="CHEBI:58121"/>
    </ligand>
</feature>
<dbReference type="GO" id="GO:0008686">
    <property type="term" value="F:3,4-dihydroxy-2-butanone-4-phosphate synthase activity"/>
    <property type="evidence" value="ECO:0007669"/>
    <property type="project" value="UniProtKB-UniRule"/>
</dbReference>
<dbReference type="InterPro" id="IPR036144">
    <property type="entry name" value="RibA-like_sf"/>
</dbReference>
<evidence type="ECO:0000256" key="20">
    <source>
        <dbReference type="HAMAP-Rule" id="MF_00180"/>
    </source>
</evidence>
<dbReference type="InterPro" id="IPR017945">
    <property type="entry name" value="DHBP_synth_RibB-like_a/b_dom"/>
</dbReference>
<feature type="binding site" evidence="20">
    <location>
        <position position="31"/>
    </location>
    <ligand>
        <name>Mg(2+)</name>
        <dbReference type="ChEBI" id="CHEBI:18420"/>
        <label>2</label>
    </ligand>
</feature>
<evidence type="ECO:0000256" key="14">
    <source>
        <dbReference type="ARBA" id="ARBA00022833"/>
    </source>
</evidence>
<dbReference type="NCBIfam" id="TIGR00506">
    <property type="entry name" value="ribB"/>
    <property type="match status" value="1"/>
</dbReference>
<dbReference type="CDD" id="cd00641">
    <property type="entry name" value="GTP_cyclohydro2"/>
    <property type="match status" value="1"/>
</dbReference>
<feature type="site" description="Essential for catalytic activity" evidence="20">
    <location>
        <position position="131"/>
    </location>
</feature>
<evidence type="ECO:0000256" key="15">
    <source>
        <dbReference type="ARBA" id="ARBA00022842"/>
    </source>
</evidence>
<evidence type="ECO:0000256" key="2">
    <source>
        <dbReference type="ARBA" id="ARBA00001936"/>
    </source>
</evidence>
<evidence type="ECO:0000256" key="17">
    <source>
        <dbReference type="ARBA" id="ARBA00023211"/>
    </source>
</evidence>
<evidence type="ECO:0000256" key="10">
    <source>
        <dbReference type="ARBA" id="ARBA00022619"/>
    </source>
</evidence>
<dbReference type="PANTHER" id="PTHR21327">
    <property type="entry name" value="GTP CYCLOHYDROLASE II-RELATED"/>
    <property type="match status" value="1"/>
</dbReference>
<evidence type="ECO:0000256" key="4">
    <source>
        <dbReference type="ARBA" id="ARBA00002284"/>
    </source>
</evidence>
<evidence type="ECO:0000259" key="21">
    <source>
        <dbReference type="Pfam" id="PF00925"/>
    </source>
</evidence>
<dbReference type="Gene3D" id="3.90.870.10">
    <property type="entry name" value="DHBP synthase"/>
    <property type="match status" value="1"/>
</dbReference>
<comment type="function">
    <text evidence="4 20">Catalyzes the conversion of D-ribulose 5-phosphate to formate and 3,4-dihydroxy-2-butanone 4-phosphate.</text>
</comment>
<dbReference type="Gene3D" id="3.40.50.10990">
    <property type="entry name" value="GTP cyclohydrolase II"/>
    <property type="match status" value="1"/>
</dbReference>
<dbReference type="Pfam" id="PF00925">
    <property type="entry name" value="GTP_cyclohydro2"/>
    <property type="match status" value="1"/>
</dbReference>
<keyword evidence="14" id="KW-0862">Zinc</keyword>
<evidence type="ECO:0000256" key="13">
    <source>
        <dbReference type="ARBA" id="ARBA00022801"/>
    </source>
</evidence>
<dbReference type="GO" id="GO:0030145">
    <property type="term" value="F:manganese ion binding"/>
    <property type="evidence" value="ECO:0007669"/>
    <property type="project" value="UniProtKB-UniRule"/>
</dbReference>
<dbReference type="GO" id="GO:0009231">
    <property type="term" value="P:riboflavin biosynthetic process"/>
    <property type="evidence" value="ECO:0007669"/>
    <property type="project" value="UniProtKB-UniRule"/>
</dbReference>
<reference evidence="22 23" key="1">
    <citation type="submission" date="2014-12" db="EMBL/GenBank/DDBJ databases">
        <title>Complete genome sequence of Francisella guanzhouensis strain 08HL01032 isolated from air-conditioning system in China.</title>
        <authorList>
            <person name="Svensson D."/>
            <person name="Ohrman C."/>
            <person name="Backman S."/>
            <person name="Karlsson E."/>
            <person name="Nilsson E."/>
            <person name="Bystrom M."/>
            <person name="Larkeryd A."/>
            <person name="Stenberg P."/>
            <person name="Scholtz H.C."/>
            <person name="Forsman M."/>
            <person name="Sjodin A."/>
        </authorList>
    </citation>
    <scope>NUCLEOTIDE SEQUENCE [LARGE SCALE GENOMIC DNA]</scope>
    <source>
        <strain evidence="22 23">08HL01032</strain>
    </source>
</reference>
<dbReference type="UniPathway" id="UPA00275">
    <property type="reaction ID" value="UER00399"/>
</dbReference>
<organism evidence="22 23">
    <name type="scientific">Allofrancisella guangzhouensis</name>
    <dbReference type="NCBI Taxonomy" id="594679"/>
    <lineage>
        <taxon>Bacteria</taxon>
        <taxon>Pseudomonadati</taxon>
        <taxon>Pseudomonadota</taxon>
        <taxon>Gammaproteobacteria</taxon>
        <taxon>Thiotrichales</taxon>
        <taxon>Francisellaceae</taxon>
        <taxon>Allofrancisella</taxon>
    </lineage>
</organism>
<keyword evidence="16" id="KW-0342">GTP-binding</keyword>
<dbReference type="GO" id="GO:0000287">
    <property type="term" value="F:magnesium ion binding"/>
    <property type="evidence" value="ECO:0007669"/>
    <property type="project" value="UniProtKB-UniRule"/>
</dbReference>
<comment type="subunit">
    <text evidence="20">Homodimer.</text>
</comment>
<dbReference type="AlphaFoldDB" id="A0A0A8E3Z7"/>
<dbReference type="SUPFAM" id="SSF55821">
    <property type="entry name" value="YrdC/RibB"/>
    <property type="match status" value="1"/>
</dbReference>
<evidence type="ECO:0000256" key="3">
    <source>
        <dbReference type="ARBA" id="ARBA00001947"/>
    </source>
</evidence>
<sequence>MFNQIKNNVVKAIQALKSGKPIVVLDDYDRENEGDLILPGQMATEQNIAFMLEHTSGIVCLAMDSKQAKRLNLTPMVAADQNNSTFSTPFTVTIEAKEGVTTGVSAKDRAHTIQVASSYNAKAEDLARPGHIFPLIANDKGVLGRNGHTEASVDLMKLSGFNSVGVLCELMNKDGTMMKAEELETFAQKYNLPILTIAELYQYRLATEIFVEKTASSSMPFVNVGELEMSVYKDIFSNDEVVVLSKPYHVDKPLVRMHSSCITGDLFGSLRCDCQAQLKKAMQMINEEGGYLIYLNQEGRGIGLTNKLKAYNLQMRDNMDTIEANIALGLPVDARKYDLAIQVLKYNKIDKCRLISNNPKKVNALRMADIATEPVACEAFVNSHNKGYLITKKNKMKHTIKGI</sequence>
<dbReference type="STRING" id="594679.SD28_00995"/>
<keyword evidence="17 20" id="KW-0464">Manganese</keyword>
<feature type="domain" description="GTP cyclohydrolase II" evidence="21">
    <location>
        <begin position="214"/>
        <end position="371"/>
    </location>
</feature>
<protein>
    <recommendedName>
        <fullName evidence="9 20">3,4-dihydroxy-2-butanone 4-phosphate synthase</fullName>
        <shortName evidence="20">DHBP synthase</shortName>
        <ecNumber evidence="20">4.1.99.12</ecNumber>
    </recommendedName>
</protein>
<evidence type="ECO:0000313" key="22">
    <source>
        <dbReference type="EMBL" id="AJC48337.1"/>
    </source>
</evidence>
<dbReference type="EC" id="4.1.99.12" evidence="20"/>
<comment type="cofactor">
    <cofactor evidence="20">
        <name>Mg(2+)</name>
        <dbReference type="ChEBI" id="CHEBI:18420"/>
    </cofactor>
    <cofactor evidence="20">
        <name>Mn(2+)</name>
        <dbReference type="ChEBI" id="CHEBI:29035"/>
    </cofactor>
    <text evidence="20">Binds 2 divalent metal cations per subunit. Magnesium or manganese.</text>
</comment>
<dbReference type="GO" id="GO:0003935">
    <property type="term" value="F:GTP cyclohydrolase II activity"/>
    <property type="evidence" value="ECO:0007669"/>
    <property type="project" value="UniProtKB-EC"/>
</dbReference>
<evidence type="ECO:0000256" key="16">
    <source>
        <dbReference type="ARBA" id="ARBA00023134"/>
    </source>
</evidence>
<accession>A0A0A8E3Z7</accession>
<dbReference type="NCBIfam" id="NF001591">
    <property type="entry name" value="PRK00393.1"/>
    <property type="match status" value="1"/>
</dbReference>
<proteinExistence type="inferred from homology"/>
<feature type="binding site" evidence="20">
    <location>
        <position position="35"/>
    </location>
    <ligand>
        <name>D-ribulose 5-phosphate</name>
        <dbReference type="ChEBI" id="CHEBI:58121"/>
    </ligand>
</feature>
<keyword evidence="15 20" id="KW-0460">Magnesium</keyword>
<dbReference type="EMBL" id="CP010427">
    <property type="protein sequence ID" value="AJC48337.1"/>
    <property type="molecule type" value="Genomic_DNA"/>
</dbReference>
<dbReference type="FunFam" id="3.90.870.10:FF:000001">
    <property type="entry name" value="Riboflavin biosynthesis protein RibBA"/>
    <property type="match status" value="1"/>
</dbReference>
<evidence type="ECO:0000256" key="6">
    <source>
        <dbReference type="ARBA" id="ARBA00004904"/>
    </source>
</evidence>
<gene>
    <name evidence="20" type="primary">ribB</name>
    <name evidence="22" type="ORF">SD28_00995</name>
</gene>
<evidence type="ECO:0000256" key="7">
    <source>
        <dbReference type="ARBA" id="ARBA00005520"/>
    </source>
</evidence>
<comment type="pathway">
    <text evidence="5">Cofactor biosynthesis; riboflavin biosynthesis; 5-amino-6-(D-ribitylamino)uracil from GTP: step 1/4.</text>
</comment>
<keyword evidence="10 20" id="KW-0686">Riboflavin biosynthesis</keyword>
<comment type="similarity">
    <text evidence="7">In the N-terminal section; belongs to the DHBP synthase family.</text>
</comment>
<dbReference type="SUPFAM" id="SSF142695">
    <property type="entry name" value="RibA-like"/>
    <property type="match status" value="1"/>
</dbReference>
<evidence type="ECO:0000256" key="5">
    <source>
        <dbReference type="ARBA" id="ARBA00004853"/>
    </source>
</evidence>
<dbReference type="RefSeq" id="WP_039123220.1">
    <property type="nucleotide sequence ID" value="NZ_CP010427.1"/>
</dbReference>
<comment type="catalytic activity">
    <reaction evidence="1 20">
        <text>D-ribulose 5-phosphate = (2S)-2-hydroxy-3-oxobutyl phosphate + formate + H(+)</text>
        <dbReference type="Rhea" id="RHEA:18457"/>
        <dbReference type="ChEBI" id="CHEBI:15378"/>
        <dbReference type="ChEBI" id="CHEBI:15740"/>
        <dbReference type="ChEBI" id="CHEBI:58121"/>
        <dbReference type="ChEBI" id="CHEBI:58830"/>
        <dbReference type="EC" id="4.1.99.12"/>
    </reaction>
</comment>
<evidence type="ECO:0000256" key="12">
    <source>
        <dbReference type="ARBA" id="ARBA00022741"/>
    </source>
</evidence>
<dbReference type="HAMAP" id="MF_00180">
    <property type="entry name" value="RibB"/>
    <property type="match status" value="1"/>
</dbReference>
<evidence type="ECO:0000256" key="19">
    <source>
        <dbReference type="ARBA" id="ARBA00049295"/>
    </source>
</evidence>
<comment type="similarity">
    <text evidence="20">Belongs to the DHBP synthase family.</text>
</comment>
<dbReference type="PIRSF" id="PIRSF001259">
    <property type="entry name" value="RibA"/>
    <property type="match status" value="1"/>
</dbReference>
<comment type="cofactor">
    <cofactor evidence="2">
        <name>Mn(2+)</name>
        <dbReference type="ChEBI" id="CHEBI:29035"/>
    </cofactor>
</comment>
<evidence type="ECO:0000256" key="1">
    <source>
        <dbReference type="ARBA" id="ARBA00000141"/>
    </source>
</evidence>
<feature type="site" description="Essential for catalytic activity" evidence="20">
    <location>
        <position position="169"/>
    </location>
</feature>
<keyword evidence="12" id="KW-0547">Nucleotide-binding</keyword>
<dbReference type="KEGG" id="fgu:SD28_00995"/>
<name>A0A0A8E3Z7_9GAMM</name>
<evidence type="ECO:0000256" key="18">
    <source>
        <dbReference type="ARBA" id="ARBA00023239"/>
    </source>
</evidence>
<keyword evidence="18 20" id="KW-0456">Lyase</keyword>
<comment type="cofactor">
    <cofactor evidence="3">
        <name>Zn(2+)</name>
        <dbReference type="ChEBI" id="CHEBI:29105"/>
    </cofactor>
</comment>
<feature type="binding site" evidence="20">
    <location>
        <position position="31"/>
    </location>
    <ligand>
        <name>Mg(2+)</name>
        <dbReference type="ChEBI" id="CHEBI:18420"/>
        <label>1</label>
    </ligand>
</feature>
<evidence type="ECO:0000256" key="8">
    <source>
        <dbReference type="ARBA" id="ARBA00008976"/>
    </source>
</evidence>
<dbReference type="Pfam" id="PF00926">
    <property type="entry name" value="DHBP_synthase"/>
    <property type="match status" value="1"/>
</dbReference>
<dbReference type="InterPro" id="IPR000422">
    <property type="entry name" value="DHBP_synthase_RibB"/>
</dbReference>
<dbReference type="InterPro" id="IPR000926">
    <property type="entry name" value="RibA"/>
</dbReference>
<evidence type="ECO:0000256" key="11">
    <source>
        <dbReference type="ARBA" id="ARBA00022723"/>
    </source>
</evidence>
<dbReference type="InterPro" id="IPR032677">
    <property type="entry name" value="GTP_cyclohydro_II"/>
</dbReference>
<feature type="binding site" evidence="20">
    <location>
        <begin position="30"/>
        <end position="31"/>
    </location>
    <ligand>
        <name>D-ribulose 5-phosphate</name>
        <dbReference type="ChEBI" id="CHEBI:58121"/>
    </ligand>
</feature>
<dbReference type="HOGENOM" id="CLU_020273_1_2_6"/>
<keyword evidence="11 20" id="KW-0479">Metal-binding</keyword>
<dbReference type="OrthoDB" id="9793111at2"/>
<dbReference type="Proteomes" id="UP000031104">
    <property type="component" value="Chromosome"/>
</dbReference>
<comment type="pathway">
    <text evidence="6 20">Cofactor biosynthesis; riboflavin biosynthesis; 2-hydroxy-3-oxobutyl phosphate from D-ribulose 5-phosphate: step 1/1.</text>
</comment>
<comment type="similarity">
    <text evidence="8">In the C-terminal section; belongs to the GTP cyclohydrolase II family.</text>
</comment>
<evidence type="ECO:0000256" key="9">
    <source>
        <dbReference type="ARBA" id="ARBA00018836"/>
    </source>
</evidence>
<dbReference type="GO" id="GO:0005829">
    <property type="term" value="C:cytosol"/>
    <property type="evidence" value="ECO:0007669"/>
    <property type="project" value="TreeGrafter"/>
</dbReference>
<feature type="binding site" evidence="20">
    <location>
        <position position="148"/>
    </location>
    <ligand>
        <name>Mg(2+)</name>
        <dbReference type="ChEBI" id="CHEBI:18420"/>
        <label>2</label>
    </ligand>
</feature>
<evidence type="ECO:0000313" key="23">
    <source>
        <dbReference type="Proteomes" id="UP000031104"/>
    </source>
</evidence>
<dbReference type="GO" id="GO:0005525">
    <property type="term" value="F:GTP binding"/>
    <property type="evidence" value="ECO:0007669"/>
    <property type="project" value="UniProtKB-KW"/>
</dbReference>
<keyword evidence="23" id="KW-1185">Reference proteome</keyword>